<sequence length="308" mass="33709">MHPLYEAFVQVVEQETMVKAAEALHLTQPTLTRQIRQLEAQLGVPLFDRIGKRLVLNRAGELVYRYAKRSLREDRRMREELRTLADPEAGTVSIGAGLTPSIYLLPPVLAAYRARHPRVRFEVRTGSSREVLEMLEAREIDLAFVTTVEAGREDLETQPLWHDDLLLVAAPDSDVARAGRLRLADLVRWPAVLMGSGSGLRDWVNELAARHGLHLDIAMETDSLESISRLVQLGVGWSVLPRSSAEGDVAAGRLAVVELTDVDLGARTVTLVTRRDSLLPACAARFAASLSGMRAGGGAAAGPEWDGV</sequence>
<dbReference type="SUPFAM" id="SSF46785">
    <property type="entry name" value="Winged helix' DNA-binding domain"/>
    <property type="match status" value="1"/>
</dbReference>
<feature type="domain" description="HTH lysR-type" evidence="5">
    <location>
        <begin position="6"/>
        <end position="57"/>
    </location>
</feature>
<dbReference type="Gene3D" id="1.10.10.10">
    <property type="entry name" value="Winged helix-like DNA-binding domain superfamily/Winged helix DNA-binding domain"/>
    <property type="match status" value="1"/>
</dbReference>
<dbReference type="Gene3D" id="3.40.190.290">
    <property type="match status" value="1"/>
</dbReference>
<keyword evidence="4" id="KW-0804">Transcription</keyword>
<evidence type="ECO:0000313" key="7">
    <source>
        <dbReference type="Proteomes" id="UP000183508"/>
    </source>
</evidence>
<dbReference type="InterPro" id="IPR005119">
    <property type="entry name" value="LysR_subst-bd"/>
</dbReference>
<dbReference type="CDD" id="cd05466">
    <property type="entry name" value="PBP2_LTTR_substrate"/>
    <property type="match status" value="1"/>
</dbReference>
<dbReference type="GO" id="GO:0000976">
    <property type="term" value="F:transcription cis-regulatory region binding"/>
    <property type="evidence" value="ECO:0007669"/>
    <property type="project" value="TreeGrafter"/>
</dbReference>
<dbReference type="Proteomes" id="UP000183508">
    <property type="component" value="Unassembled WGS sequence"/>
</dbReference>
<dbReference type="InterPro" id="IPR000847">
    <property type="entry name" value="LysR_HTH_N"/>
</dbReference>
<dbReference type="Pfam" id="PF03466">
    <property type="entry name" value="LysR_substrate"/>
    <property type="match status" value="1"/>
</dbReference>
<dbReference type="PRINTS" id="PR00039">
    <property type="entry name" value="HTHLYSR"/>
</dbReference>
<dbReference type="EMBL" id="FPBV01000003">
    <property type="protein sequence ID" value="SFU53081.1"/>
    <property type="molecule type" value="Genomic_DNA"/>
</dbReference>
<dbReference type="FunFam" id="1.10.10.10:FF:000001">
    <property type="entry name" value="LysR family transcriptional regulator"/>
    <property type="match status" value="1"/>
</dbReference>
<dbReference type="RefSeq" id="WP_175511437.1">
    <property type="nucleotide sequence ID" value="NZ_FPBV01000003.1"/>
</dbReference>
<evidence type="ECO:0000313" key="6">
    <source>
        <dbReference type="EMBL" id="SFU53081.1"/>
    </source>
</evidence>
<dbReference type="PROSITE" id="PS50931">
    <property type="entry name" value="HTH_LYSR"/>
    <property type="match status" value="1"/>
</dbReference>
<reference evidence="7" key="1">
    <citation type="submission" date="2016-10" db="EMBL/GenBank/DDBJ databases">
        <authorList>
            <person name="Varghese N."/>
        </authorList>
    </citation>
    <scope>NUCLEOTIDE SEQUENCE [LARGE SCALE GENOMIC DNA]</scope>
    <source>
        <strain evidence="7">DSM 17980</strain>
    </source>
</reference>
<comment type="similarity">
    <text evidence="1">Belongs to the LysR transcriptional regulatory family.</text>
</comment>
<dbReference type="Pfam" id="PF00126">
    <property type="entry name" value="HTH_1"/>
    <property type="match status" value="1"/>
</dbReference>
<dbReference type="GO" id="GO:0003700">
    <property type="term" value="F:DNA-binding transcription factor activity"/>
    <property type="evidence" value="ECO:0007669"/>
    <property type="project" value="InterPro"/>
</dbReference>
<accession>A0A1I7GXC6</accession>
<protein>
    <submittedName>
        <fullName evidence="6">DNA-binding transcriptional regulator, LysR family</fullName>
    </submittedName>
</protein>
<organism evidence="6 7">
    <name type="scientific">Alicyclobacillus macrosporangiidus</name>
    <dbReference type="NCBI Taxonomy" id="392015"/>
    <lineage>
        <taxon>Bacteria</taxon>
        <taxon>Bacillati</taxon>
        <taxon>Bacillota</taxon>
        <taxon>Bacilli</taxon>
        <taxon>Bacillales</taxon>
        <taxon>Alicyclobacillaceae</taxon>
        <taxon>Alicyclobacillus</taxon>
    </lineage>
</organism>
<evidence type="ECO:0000256" key="2">
    <source>
        <dbReference type="ARBA" id="ARBA00023015"/>
    </source>
</evidence>
<keyword evidence="3 6" id="KW-0238">DNA-binding</keyword>
<evidence type="ECO:0000256" key="3">
    <source>
        <dbReference type="ARBA" id="ARBA00023125"/>
    </source>
</evidence>
<dbReference type="InterPro" id="IPR036390">
    <property type="entry name" value="WH_DNA-bd_sf"/>
</dbReference>
<dbReference type="STRING" id="392015.SAMN05421543_103115"/>
<dbReference type="PANTHER" id="PTHR30126">
    <property type="entry name" value="HTH-TYPE TRANSCRIPTIONAL REGULATOR"/>
    <property type="match status" value="1"/>
</dbReference>
<evidence type="ECO:0000256" key="4">
    <source>
        <dbReference type="ARBA" id="ARBA00023163"/>
    </source>
</evidence>
<keyword evidence="7" id="KW-1185">Reference proteome</keyword>
<dbReference type="eggNOG" id="COG0583">
    <property type="taxonomic scope" value="Bacteria"/>
</dbReference>
<dbReference type="InterPro" id="IPR036388">
    <property type="entry name" value="WH-like_DNA-bd_sf"/>
</dbReference>
<name>A0A1I7GXC6_9BACL</name>
<keyword evidence="2" id="KW-0805">Transcription regulation</keyword>
<proteinExistence type="inferred from homology"/>
<dbReference type="PANTHER" id="PTHR30126:SF40">
    <property type="entry name" value="HTH-TYPE TRANSCRIPTIONAL REGULATOR GLTR"/>
    <property type="match status" value="1"/>
</dbReference>
<evidence type="ECO:0000259" key="5">
    <source>
        <dbReference type="PROSITE" id="PS50931"/>
    </source>
</evidence>
<dbReference type="SUPFAM" id="SSF53850">
    <property type="entry name" value="Periplasmic binding protein-like II"/>
    <property type="match status" value="1"/>
</dbReference>
<dbReference type="AlphaFoldDB" id="A0A1I7GXC6"/>
<evidence type="ECO:0000256" key="1">
    <source>
        <dbReference type="ARBA" id="ARBA00009437"/>
    </source>
</evidence>
<gene>
    <name evidence="6" type="ORF">SAMN05421543_103115</name>
</gene>